<sequence length="105" mass="11842">MAPFNEDSFSTNFESMSMGTQFSDSSNEANVYHAYMIRYDQPPQNYAMGSSSADENYGMSSYSLSTQISYHVPYQMQGGFEPSTWVNLESLIHVKAMGKTQEIYA</sequence>
<protein>
    <submittedName>
        <fullName evidence="1">Uncharacterized protein</fullName>
    </submittedName>
</protein>
<gene>
    <name evidence="1" type="ORF">CK203_029165</name>
</gene>
<proteinExistence type="predicted"/>
<evidence type="ECO:0000313" key="1">
    <source>
        <dbReference type="EMBL" id="RVW99818.1"/>
    </source>
</evidence>
<dbReference type="Proteomes" id="UP000288805">
    <property type="component" value="Unassembled WGS sequence"/>
</dbReference>
<dbReference type="AlphaFoldDB" id="A0A438ISY6"/>
<dbReference type="EMBL" id="QGNW01000085">
    <property type="protein sequence ID" value="RVW99818.1"/>
    <property type="molecule type" value="Genomic_DNA"/>
</dbReference>
<reference evidence="1 2" key="1">
    <citation type="journal article" date="2018" name="PLoS Genet.">
        <title>Population sequencing reveals clonal diversity and ancestral inbreeding in the grapevine cultivar Chardonnay.</title>
        <authorList>
            <person name="Roach M.J."/>
            <person name="Johnson D.L."/>
            <person name="Bohlmann J."/>
            <person name="van Vuuren H.J."/>
            <person name="Jones S.J."/>
            <person name="Pretorius I.S."/>
            <person name="Schmidt S.A."/>
            <person name="Borneman A.R."/>
        </authorList>
    </citation>
    <scope>NUCLEOTIDE SEQUENCE [LARGE SCALE GENOMIC DNA]</scope>
    <source>
        <strain evidence="2">cv. Chardonnay</strain>
        <tissue evidence="1">Leaf</tissue>
    </source>
</reference>
<organism evidence="1 2">
    <name type="scientific">Vitis vinifera</name>
    <name type="common">Grape</name>
    <dbReference type="NCBI Taxonomy" id="29760"/>
    <lineage>
        <taxon>Eukaryota</taxon>
        <taxon>Viridiplantae</taxon>
        <taxon>Streptophyta</taxon>
        <taxon>Embryophyta</taxon>
        <taxon>Tracheophyta</taxon>
        <taxon>Spermatophyta</taxon>
        <taxon>Magnoliopsida</taxon>
        <taxon>eudicotyledons</taxon>
        <taxon>Gunneridae</taxon>
        <taxon>Pentapetalae</taxon>
        <taxon>rosids</taxon>
        <taxon>Vitales</taxon>
        <taxon>Vitaceae</taxon>
        <taxon>Viteae</taxon>
        <taxon>Vitis</taxon>
    </lineage>
</organism>
<name>A0A438ISY6_VITVI</name>
<comment type="caution">
    <text evidence="1">The sequence shown here is derived from an EMBL/GenBank/DDBJ whole genome shotgun (WGS) entry which is preliminary data.</text>
</comment>
<accession>A0A438ISY6</accession>
<evidence type="ECO:0000313" key="2">
    <source>
        <dbReference type="Proteomes" id="UP000288805"/>
    </source>
</evidence>